<protein>
    <submittedName>
        <fullName evidence="1">Uncharacterized protein</fullName>
    </submittedName>
</protein>
<dbReference type="EMBL" id="CASHSV030000311">
    <property type="protein sequence ID" value="CAJ2657407.1"/>
    <property type="molecule type" value="Genomic_DNA"/>
</dbReference>
<reference evidence="1" key="1">
    <citation type="submission" date="2023-10" db="EMBL/GenBank/DDBJ databases">
        <authorList>
            <person name="Rodriguez Cubillos JULIANA M."/>
            <person name="De Vega J."/>
        </authorList>
    </citation>
    <scope>NUCLEOTIDE SEQUENCE</scope>
</reference>
<evidence type="ECO:0000313" key="2">
    <source>
        <dbReference type="Proteomes" id="UP001177021"/>
    </source>
</evidence>
<name>A0ACB0KPX7_TRIPR</name>
<organism evidence="1 2">
    <name type="scientific">Trifolium pratense</name>
    <name type="common">Red clover</name>
    <dbReference type="NCBI Taxonomy" id="57577"/>
    <lineage>
        <taxon>Eukaryota</taxon>
        <taxon>Viridiplantae</taxon>
        <taxon>Streptophyta</taxon>
        <taxon>Embryophyta</taxon>
        <taxon>Tracheophyta</taxon>
        <taxon>Spermatophyta</taxon>
        <taxon>Magnoliopsida</taxon>
        <taxon>eudicotyledons</taxon>
        <taxon>Gunneridae</taxon>
        <taxon>Pentapetalae</taxon>
        <taxon>rosids</taxon>
        <taxon>fabids</taxon>
        <taxon>Fabales</taxon>
        <taxon>Fabaceae</taxon>
        <taxon>Papilionoideae</taxon>
        <taxon>50 kb inversion clade</taxon>
        <taxon>NPAAA clade</taxon>
        <taxon>Hologalegina</taxon>
        <taxon>IRL clade</taxon>
        <taxon>Trifolieae</taxon>
        <taxon>Trifolium</taxon>
    </lineage>
</organism>
<sequence length="427" mass="46888">MNARSFFTLLVFTLFCFIISLSRPLNNGFTVELIHRDSPKSPLYQPTQNKYQLVTNAMRRSIDRVNHIYNYSIVNIGYTTVTSGDGEYLISYSIGTPPFKVYGFVDTGSDLVWLQCEPCVQCYPQTSPIFDPSLSSSYKNIPCYDDTCLSTTGTSCDVLGFCEYNANHFDQLVSRGYLSVDTLTLDSTNGNSVSFPNTVVGCGYINNGTLHGPSSSGIVGLGNGENSFATRWSSSIGGKFSYCLVSSLSKSTSKLNFGDAAVVSGDGAMTTPIVKKNGQSFYYLTLEAFSVNDKLIEFGEPTNDGNIIIDSGTTHTFLPYDLYNRLESAVAENINKERVKDPNGIFNLCYDITFEGFDDPLIIAHFKGADIRLHSNSTFVAIGEGIICLAFSPYKMAILGNMVQQNMLVGYNLVQNTVTFMPTDCTK</sequence>
<dbReference type="Proteomes" id="UP001177021">
    <property type="component" value="Unassembled WGS sequence"/>
</dbReference>
<comment type="caution">
    <text evidence="1">The sequence shown here is derived from an EMBL/GenBank/DDBJ whole genome shotgun (WGS) entry which is preliminary data.</text>
</comment>
<keyword evidence="2" id="KW-1185">Reference proteome</keyword>
<gene>
    <name evidence="1" type="ORF">MILVUS5_LOCUS23994</name>
</gene>
<proteinExistence type="predicted"/>
<accession>A0ACB0KPX7</accession>
<evidence type="ECO:0000313" key="1">
    <source>
        <dbReference type="EMBL" id="CAJ2657407.1"/>
    </source>
</evidence>